<dbReference type="PANTHER" id="PTHR34098">
    <property type="entry name" value="F-BOX ONLY PROTEIN 47"/>
    <property type="match status" value="1"/>
</dbReference>
<evidence type="ECO:0008006" key="3">
    <source>
        <dbReference type="Google" id="ProtNLM"/>
    </source>
</evidence>
<dbReference type="Proteomes" id="UP000190648">
    <property type="component" value="Unassembled WGS sequence"/>
</dbReference>
<gene>
    <name evidence="1" type="ORF">AV530_001294</name>
</gene>
<dbReference type="EMBL" id="LSYS01006700">
    <property type="protein sequence ID" value="OPJ74433.1"/>
    <property type="molecule type" value="Genomic_DNA"/>
</dbReference>
<keyword evidence="2" id="KW-1185">Reference proteome</keyword>
<organism evidence="1 2">
    <name type="scientific">Patagioenas fasciata monilis</name>
    <dbReference type="NCBI Taxonomy" id="372326"/>
    <lineage>
        <taxon>Eukaryota</taxon>
        <taxon>Metazoa</taxon>
        <taxon>Chordata</taxon>
        <taxon>Craniata</taxon>
        <taxon>Vertebrata</taxon>
        <taxon>Euteleostomi</taxon>
        <taxon>Archelosauria</taxon>
        <taxon>Archosauria</taxon>
        <taxon>Dinosauria</taxon>
        <taxon>Saurischia</taxon>
        <taxon>Theropoda</taxon>
        <taxon>Coelurosauria</taxon>
        <taxon>Aves</taxon>
        <taxon>Neognathae</taxon>
        <taxon>Neoaves</taxon>
        <taxon>Columbimorphae</taxon>
        <taxon>Columbiformes</taxon>
        <taxon>Columbidae</taxon>
        <taxon>Patagioenas</taxon>
    </lineage>
</organism>
<sequence length="88" mass="10042">MVLNYLPVKDISMLSMVSKTISNRLINYISTPSGNRRLLLQDFHNQEPPGKREGSCILEHYKSLGDLLMHILTIRGEPSSKGFFYVKC</sequence>
<accession>A0A1V4JQI6</accession>
<proteinExistence type="predicted"/>
<dbReference type="InterPro" id="IPR038946">
    <property type="entry name" value="FBXO47"/>
</dbReference>
<evidence type="ECO:0000313" key="1">
    <source>
        <dbReference type="EMBL" id="OPJ74433.1"/>
    </source>
</evidence>
<protein>
    <recommendedName>
        <fullName evidence="3">F-box domain-containing protein</fullName>
    </recommendedName>
</protein>
<dbReference type="OrthoDB" id="9391028at2759"/>
<dbReference type="STRING" id="372326.A0A1V4JQI6"/>
<dbReference type="PANTHER" id="PTHR34098:SF1">
    <property type="entry name" value="F-BOX ONLY PROTEIN 47"/>
    <property type="match status" value="1"/>
</dbReference>
<name>A0A1V4JQI6_PATFA</name>
<comment type="caution">
    <text evidence="1">The sequence shown here is derived from an EMBL/GenBank/DDBJ whole genome shotgun (WGS) entry which is preliminary data.</text>
</comment>
<dbReference type="AlphaFoldDB" id="A0A1V4JQI6"/>
<reference evidence="1 2" key="1">
    <citation type="submission" date="2016-02" db="EMBL/GenBank/DDBJ databases">
        <title>Band-tailed pigeon sequencing and assembly.</title>
        <authorList>
            <person name="Soares A.E."/>
            <person name="Novak B.J."/>
            <person name="Rice E.S."/>
            <person name="O'Connell B."/>
            <person name="Chang D."/>
            <person name="Weber S."/>
            <person name="Shapiro B."/>
        </authorList>
    </citation>
    <scope>NUCLEOTIDE SEQUENCE [LARGE SCALE GENOMIC DNA]</scope>
    <source>
        <strain evidence="1">BTP2013</strain>
        <tissue evidence="1">Blood</tissue>
    </source>
</reference>
<evidence type="ECO:0000313" key="2">
    <source>
        <dbReference type="Proteomes" id="UP000190648"/>
    </source>
</evidence>